<dbReference type="InterPro" id="IPR002052">
    <property type="entry name" value="DNA_methylase_N6_adenine_CS"/>
</dbReference>
<evidence type="ECO:0000256" key="3">
    <source>
        <dbReference type="ARBA" id="ARBA00022679"/>
    </source>
</evidence>
<gene>
    <name evidence="8" type="ORF">WNY77_16620</name>
</gene>
<dbReference type="InterPro" id="IPR029063">
    <property type="entry name" value="SAM-dependent_MTases_sf"/>
</dbReference>
<dbReference type="EC" id="2.1.1.223" evidence="6"/>
<dbReference type="GO" id="GO:0032259">
    <property type="term" value="P:methylation"/>
    <property type="evidence" value="ECO:0007669"/>
    <property type="project" value="UniProtKB-KW"/>
</dbReference>
<dbReference type="CDD" id="cd02440">
    <property type="entry name" value="AdoMet_MTases"/>
    <property type="match status" value="1"/>
</dbReference>
<comment type="caution">
    <text evidence="8">The sequence shown here is derived from an EMBL/GenBank/DDBJ whole genome shotgun (WGS) entry which is preliminary data.</text>
</comment>
<sequence>MKRQGFQFKQFFIEHQDCAMKVGTDSIMLGSWVKVCDLANASGVQKCLDIGTGSGLLAVMLAQKSNEQTHISGIDIDKDAIGQAKRNMACSPWSHRLDAQQASVQSFTQNSDNQKFALIISNPPYFNSPILTDEKHAQKRLTARQTSELTHQTLLNNVVQLLAPSGMFYCVLPSDVSQAFIDFADSLGLSLIKQLTVFSKPNTSALRELLAFRINDPSCVRDPLSRAPINREPPTHGTLTIYTQSHQYSDQYIALCKDYYLKF</sequence>
<name>A0ABU9SYT1_9ALTE</name>
<dbReference type="Pfam" id="PF05175">
    <property type="entry name" value="MTS"/>
    <property type="match status" value="1"/>
</dbReference>
<evidence type="ECO:0000313" key="8">
    <source>
        <dbReference type="EMBL" id="MEM5499036.1"/>
    </source>
</evidence>
<comment type="function">
    <text evidence="6">Specifically methylates the adenine in position 37 of tRNA(1)(Val) (anticodon cmo5UAC).</text>
</comment>
<dbReference type="SUPFAM" id="SSF53335">
    <property type="entry name" value="S-adenosyl-L-methionine-dependent methyltransferases"/>
    <property type="match status" value="1"/>
</dbReference>
<dbReference type="PROSITE" id="PS00092">
    <property type="entry name" value="N6_MTASE"/>
    <property type="match status" value="1"/>
</dbReference>
<evidence type="ECO:0000313" key="9">
    <source>
        <dbReference type="Proteomes" id="UP001461163"/>
    </source>
</evidence>
<dbReference type="Gene3D" id="3.40.50.150">
    <property type="entry name" value="Vaccinia Virus protein VP39"/>
    <property type="match status" value="1"/>
</dbReference>
<comment type="catalytic activity">
    <reaction evidence="6">
        <text>adenosine(37) in tRNA1(Val) + S-adenosyl-L-methionine = N(6)-methyladenosine(37) in tRNA1(Val) + S-adenosyl-L-homocysteine + H(+)</text>
        <dbReference type="Rhea" id="RHEA:43160"/>
        <dbReference type="Rhea" id="RHEA-COMP:10369"/>
        <dbReference type="Rhea" id="RHEA-COMP:10370"/>
        <dbReference type="ChEBI" id="CHEBI:15378"/>
        <dbReference type="ChEBI" id="CHEBI:57856"/>
        <dbReference type="ChEBI" id="CHEBI:59789"/>
        <dbReference type="ChEBI" id="CHEBI:74411"/>
        <dbReference type="ChEBI" id="CHEBI:74449"/>
        <dbReference type="EC" id="2.1.1.223"/>
    </reaction>
</comment>
<evidence type="ECO:0000256" key="4">
    <source>
        <dbReference type="ARBA" id="ARBA00022691"/>
    </source>
</evidence>
<proteinExistence type="inferred from homology"/>
<accession>A0ABU9SYT1</accession>
<reference evidence="8 9" key="1">
    <citation type="submission" date="2024-03" db="EMBL/GenBank/DDBJ databases">
        <title>Community enrichment and isolation of bacterial strains for fucoidan degradation.</title>
        <authorList>
            <person name="Sichert A."/>
        </authorList>
    </citation>
    <scope>NUCLEOTIDE SEQUENCE [LARGE SCALE GENOMIC DNA]</scope>
    <source>
        <strain evidence="8 9">AS12</strain>
    </source>
</reference>
<keyword evidence="4 6" id="KW-0949">S-adenosyl-L-methionine</keyword>
<comment type="subcellular location">
    <subcellularLocation>
        <location evidence="6">Cytoplasm</location>
    </subcellularLocation>
</comment>
<dbReference type="HAMAP" id="MF_01872">
    <property type="entry name" value="tRNA_methyltr_YfiC"/>
    <property type="match status" value="1"/>
</dbReference>
<feature type="domain" description="Methyltransferase small" evidence="7">
    <location>
        <begin position="44"/>
        <end position="149"/>
    </location>
</feature>
<dbReference type="GO" id="GO:0008168">
    <property type="term" value="F:methyltransferase activity"/>
    <property type="evidence" value="ECO:0007669"/>
    <property type="project" value="UniProtKB-KW"/>
</dbReference>
<evidence type="ECO:0000256" key="2">
    <source>
        <dbReference type="ARBA" id="ARBA00022603"/>
    </source>
</evidence>
<evidence type="ECO:0000256" key="1">
    <source>
        <dbReference type="ARBA" id="ARBA00022490"/>
    </source>
</evidence>
<dbReference type="PANTHER" id="PTHR47739:SF1">
    <property type="entry name" value="TRNA1(VAL) (ADENINE(37)-N6)-METHYLTRANSFERASE"/>
    <property type="match status" value="1"/>
</dbReference>
<keyword evidence="3 6" id="KW-0808">Transferase</keyword>
<dbReference type="Proteomes" id="UP001461163">
    <property type="component" value="Unassembled WGS sequence"/>
</dbReference>
<dbReference type="RefSeq" id="WP_342882337.1">
    <property type="nucleotide sequence ID" value="NZ_JBBMQS010000010.1"/>
</dbReference>
<dbReference type="EMBL" id="JBBMQS010000010">
    <property type="protein sequence ID" value="MEM5499036.1"/>
    <property type="molecule type" value="Genomic_DNA"/>
</dbReference>
<keyword evidence="1 6" id="KW-0963">Cytoplasm</keyword>
<organism evidence="8 9">
    <name type="scientific">Paraglaciecola mesophila</name>
    <dbReference type="NCBI Taxonomy" id="197222"/>
    <lineage>
        <taxon>Bacteria</taxon>
        <taxon>Pseudomonadati</taxon>
        <taxon>Pseudomonadota</taxon>
        <taxon>Gammaproteobacteria</taxon>
        <taxon>Alteromonadales</taxon>
        <taxon>Alteromonadaceae</taxon>
        <taxon>Paraglaciecola</taxon>
    </lineage>
</organism>
<evidence type="ECO:0000259" key="7">
    <source>
        <dbReference type="Pfam" id="PF05175"/>
    </source>
</evidence>
<dbReference type="InterPro" id="IPR007848">
    <property type="entry name" value="Small_mtfrase_dom"/>
</dbReference>
<evidence type="ECO:0000256" key="6">
    <source>
        <dbReference type="HAMAP-Rule" id="MF_01872"/>
    </source>
</evidence>
<dbReference type="PANTHER" id="PTHR47739">
    <property type="entry name" value="TRNA1(VAL) (ADENINE(37)-N6)-METHYLTRANSFERASE"/>
    <property type="match status" value="1"/>
</dbReference>
<dbReference type="InterPro" id="IPR050210">
    <property type="entry name" value="tRNA_Adenine-N(6)_MTase"/>
</dbReference>
<keyword evidence="2 6" id="KW-0489">Methyltransferase</keyword>
<comment type="similarity">
    <text evidence="6">Belongs to the methyltransferase superfamily. tRNA (adenine-N(6)-)-methyltransferase family.</text>
</comment>
<protein>
    <recommendedName>
        <fullName evidence="6">tRNA1(Val) (adenine(37)-N6)-methyltransferase</fullName>
        <ecNumber evidence="6">2.1.1.223</ecNumber>
    </recommendedName>
    <alternativeName>
        <fullName evidence="6">tRNA m6A37 methyltransferase</fullName>
    </alternativeName>
</protein>
<keyword evidence="9" id="KW-1185">Reference proteome</keyword>
<evidence type="ECO:0000256" key="5">
    <source>
        <dbReference type="ARBA" id="ARBA00022694"/>
    </source>
</evidence>
<dbReference type="InterPro" id="IPR022882">
    <property type="entry name" value="tRNA_adenine-N6_MeTrfase"/>
</dbReference>
<keyword evidence="5 6" id="KW-0819">tRNA processing</keyword>